<feature type="domain" description="C2" evidence="4">
    <location>
        <begin position="76"/>
        <end position="197"/>
    </location>
</feature>
<comment type="caution">
    <text evidence="5">The sequence shown here is derived from an EMBL/GenBank/DDBJ whole genome shotgun (WGS) entry which is preliminary data.</text>
</comment>
<accession>A0A813IC16</accession>
<dbReference type="PANTHER" id="PTHR45911">
    <property type="entry name" value="C2 DOMAIN-CONTAINING PROTEIN"/>
    <property type="match status" value="1"/>
</dbReference>
<dbReference type="Gene3D" id="2.60.40.150">
    <property type="entry name" value="C2 domain"/>
    <property type="match status" value="1"/>
</dbReference>
<protein>
    <recommendedName>
        <fullName evidence="4">C2 domain-containing protein</fullName>
    </recommendedName>
</protein>
<gene>
    <name evidence="5" type="ORF">PGLA2088_LOCUS5993</name>
</gene>
<dbReference type="GO" id="GO:0046872">
    <property type="term" value="F:metal ion binding"/>
    <property type="evidence" value="ECO:0007669"/>
    <property type="project" value="UniProtKB-KW"/>
</dbReference>
<dbReference type="CDD" id="cd00030">
    <property type="entry name" value="C2"/>
    <property type="match status" value="1"/>
</dbReference>
<keyword evidence="1" id="KW-0479">Metal-binding</keyword>
<dbReference type="EMBL" id="CAJNNW010005878">
    <property type="protein sequence ID" value="CAE8647804.1"/>
    <property type="molecule type" value="Genomic_DNA"/>
</dbReference>
<reference evidence="5" key="1">
    <citation type="submission" date="2021-02" db="EMBL/GenBank/DDBJ databases">
        <authorList>
            <person name="Dougan E. K."/>
            <person name="Rhodes N."/>
            <person name="Thang M."/>
            <person name="Chan C."/>
        </authorList>
    </citation>
    <scope>NUCLEOTIDE SEQUENCE</scope>
</reference>
<keyword evidence="2" id="KW-0106">Calcium</keyword>
<dbReference type="Pfam" id="PF00168">
    <property type="entry name" value="C2"/>
    <property type="match status" value="1"/>
</dbReference>
<organism evidence="5 6">
    <name type="scientific">Polarella glacialis</name>
    <name type="common">Dinoflagellate</name>
    <dbReference type="NCBI Taxonomy" id="89957"/>
    <lineage>
        <taxon>Eukaryota</taxon>
        <taxon>Sar</taxon>
        <taxon>Alveolata</taxon>
        <taxon>Dinophyceae</taxon>
        <taxon>Suessiales</taxon>
        <taxon>Suessiaceae</taxon>
        <taxon>Polarella</taxon>
    </lineage>
</organism>
<proteinExistence type="predicted"/>
<evidence type="ECO:0000259" key="4">
    <source>
        <dbReference type="PROSITE" id="PS50004"/>
    </source>
</evidence>
<dbReference type="InterPro" id="IPR035892">
    <property type="entry name" value="C2_domain_sf"/>
</dbReference>
<dbReference type="SMART" id="SM00239">
    <property type="entry name" value="C2"/>
    <property type="match status" value="1"/>
</dbReference>
<name>A0A813IC16_POLGL</name>
<evidence type="ECO:0000313" key="6">
    <source>
        <dbReference type="Proteomes" id="UP000626109"/>
    </source>
</evidence>
<evidence type="ECO:0000256" key="2">
    <source>
        <dbReference type="ARBA" id="ARBA00022837"/>
    </source>
</evidence>
<evidence type="ECO:0000256" key="1">
    <source>
        <dbReference type="ARBA" id="ARBA00022723"/>
    </source>
</evidence>
<dbReference type="InterPro" id="IPR000008">
    <property type="entry name" value="C2_dom"/>
</dbReference>
<feature type="compositionally biased region" description="Basic and acidic residues" evidence="3">
    <location>
        <begin position="23"/>
        <end position="40"/>
    </location>
</feature>
<feature type="compositionally biased region" description="Basic residues" evidence="3">
    <location>
        <begin position="63"/>
        <end position="73"/>
    </location>
</feature>
<feature type="region of interest" description="Disordered" evidence="3">
    <location>
        <begin position="226"/>
        <end position="253"/>
    </location>
</feature>
<sequence length="253" mass="27068">MLEAEDAEVAAKKRMEEMLVKRAEEAAAREAKAKAKRDQDEAQAAETAKAEAEEAAVTASASPKKKATAKRAPKSSAAAASVPLPEPKDMTNARYELEVKIVSAANLRNADWIAGTSDPYCLCESTGVCKARFRTKVVDDKTDPVWNQAAKLTIAHGEAINFTVNDKDQGKSDDLLGWVELPFTQMLPTGFEGELKLKDASDSAKAQNATIKVRVKMLRSFTADGAVAKEEAPPAKAAPKVAAKAKAKPKQDA</sequence>
<dbReference type="SUPFAM" id="SSF49562">
    <property type="entry name" value="C2 domain (Calcium/lipid-binding domain, CaLB)"/>
    <property type="match status" value="1"/>
</dbReference>
<dbReference type="Proteomes" id="UP000626109">
    <property type="component" value="Unassembled WGS sequence"/>
</dbReference>
<dbReference type="AlphaFoldDB" id="A0A813IC16"/>
<evidence type="ECO:0000256" key="3">
    <source>
        <dbReference type="SAM" id="MobiDB-lite"/>
    </source>
</evidence>
<feature type="compositionally biased region" description="Basic residues" evidence="3">
    <location>
        <begin position="243"/>
        <end position="253"/>
    </location>
</feature>
<evidence type="ECO:0000313" key="5">
    <source>
        <dbReference type="EMBL" id="CAE8647804.1"/>
    </source>
</evidence>
<dbReference type="PROSITE" id="PS50004">
    <property type="entry name" value="C2"/>
    <property type="match status" value="1"/>
</dbReference>
<feature type="region of interest" description="Disordered" evidence="3">
    <location>
        <begin position="23"/>
        <end position="88"/>
    </location>
</feature>